<evidence type="ECO:0000256" key="4">
    <source>
        <dbReference type="ARBA" id="ARBA00022989"/>
    </source>
</evidence>
<feature type="transmembrane region" description="Helical" evidence="6">
    <location>
        <begin position="196"/>
        <end position="214"/>
    </location>
</feature>
<feature type="transmembrane region" description="Helical" evidence="6">
    <location>
        <begin position="12"/>
        <end position="38"/>
    </location>
</feature>
<dbReference type="OrthoDB" id="45037at2"/>
<reference evidence="7 8" key="1">
    <citation type="submission" date="2015-09" db="EMBL/GenBank/DDBJ databases">
        <title>Genome sequence of Oxobacter pfennigii DSM 3222.</title>
        <authorList>
            <person name="Poehlein A."/>
            <person name="Bengelsdorf F.R."/>
            <person name="Schiel-Bengelsdorf B."/>
            <person name="Duerre P."/>
            <person name="Daniel R."/>
        </authorList>
    </citation>
    <scope>NUCLEOTIDE SEQUENCE [LARGE SCALE GENOMIC DNA]</scope>
    <source>
        <strain evidence="7 8">DSM 3222</strain>
    </source>
</reference>
<evidence type="ECO:0000313" key="8">
    <source>
        <dbReference type="Proteomes" id="UP000050326"/>
    </source>
</evidence>
<keyword evidence="2" id="KW-1003">Cell membrane</keyword>
<feature type="transmembrane region" description="Helical" evidence="6">
    <location>
        <begin position="244"/>
        <end position="263"/>
    </location>
</feature>
<evidence type="ECO:0000256" key="2">
    <source>
        <dbReference type="ARBA" id="ARBA00022475"/>
    </source>
</evidence>
<keyword evidence="3 6" id="KW-0812">Transmembrane</keyword>
<keyword evidence="5 6" id="KW-0472">Membrane</keyword>
<dbReference type="Proteomes" id="UP000050326">
    <property type="component" value="Unassembled WGS sequence"/>
</dbReference>
<sequence length="353" mass="37641">MADKYIKPFLKSIYLPVISILVSFGAGFLFMLLIGYPVSQAAKAYMALVKGSFGSLKIIGETLVYSTPLIFTGLALSAAFRCGLFNIGAEGQFIIGSFTAVWAGFALEGLPWFLHVPACLIAGAAGGAIWAAVIGILKAKLGCHEVINSIMLNYVAWYLSNFLSLKIPYFNMPSKAFTKDIADTAKLYPLFQNSRLTAGIFIAILCAVILYIILWKTVLGYEIRAVGNNPAAAEYGGISVSRNLVLAMILSGALAGMGGAVQVQSVNFRVNQLLSFTNYGLDGVAVALVGKQHPFGVVFGAILFGALAKGSFQMQFSAGVPKEVVGLIQGIIIVFIAAEQIFLFFNKRKGAVS</sequence>
<dbReference type="EMBL" id="LKET01000026">
    <property type="protein sequence ID" value="KPU45264.1"/>
    <property type="molecule type" value="Genomic_DNA"/>
</dbReference>
<comment type="caution">
    <text evidence="7">The sequence shown here is derived from an EMBL/GenBank/DDBJ whole genome shotgun (WGS) entry which is preliminary data.</text>
</comment>
<feature type="transmembrane region" description="Helical" evidence="6">
    <location>
        <begin position="151"/>
        <end position="170"/>
    </location>
</feature>
<dbReference type="CDD" id="cd06580">
    <property type="entry name" value="TM_PBP1_transp_TpRbsC_like"/>
    <property type="match status" value="1"/>
</dbReference>
<feature type="transmembrane region" description="Helical" evidence="6">
    <location>
        <begin position="324"/>
        <end position="345"/>
    </location>
</feature>
<feature type="transmembrane region" description="Helical" evidence="6">
    <location>
        <begin position="58"/>
        <end position="80"/>
    </location>
</feature>
<dbReference type="GO" id="GO:0005886">
    <property type="term" value="C:plasma membrane"/>
    <property type="evidence" value="ECO:0007669"/>
    <property type="project" value="UniProtKB-SubCell"/>
</dbReference>
<dbReference type="PANTHER" id="PTHR47089:SF1">
    <property type="entry name" value="GUANOSINE ABC TRANSPORTER PERMEASE PROTEIN NUPP"/>
    <property type="match status" value="1"/>
</dbReference>
<dbReference type="PANTHER" id="PTHR47089">
    <property type="entry name" value="ABC TRANSPORTER, PERMEASE PROTEIN"/>
    <property type="match status" value="1"/>
</dbReference>
<keyword evidence="8" id="KW-1185">Reference proteome</keyword>
<dbReference type="PATRIC" id="fig|36849.3.peg.1235"/>
<dbReference type="Pfam" id="PF02653">
    <property type="entry name" value="BPD_transp_2"/>
    <property type="match status" value="1"/>
</dbReference>
<feature type="transmembrane region" description="Helical" evidence="6">
    <location>
        <begin position="120"/>
        <end position="139"/>
    </location>
</feature>
<evidence type="ECO:0000313" key="7">
    <source>
        <dbReference type="EMBL" id="KPU45264.1"/>
    </source>
</evidence>
<dbReference type="RefSeq" id="WP_054874253.1">
    <property type="nucleotide sequence ID" value="NZ_LKET01000026.1"/>
</dbReference>
<comment type="subcellular location">
    <subcellularLocation>
        <location evidence="1">Cell membrane</location>
        <topology evidence="1">Multi-pass membrane protein</topology>
    </subcellularLocation>
</comment>
<name>A0A0N8NTM7_9CLOT</name>
<protein>
    <submittedName>
        <fullName evidence="7">Beta-methylgalactoside transporter inner membrane component</fullName>
    </submittedName>
</protein>
<evidence type="ECO:0000256" key="6">
    <source>
        <dbReference type="SAM" id="Phobius"/>
    </source>
</evidence>
<proteinExistence type="predicted"/>
<dbReference type="InterPro" id="IPR001851">
    <property type="entry name" value="ABC_transp_permease"/>
</dbReference>
<accession>A0A0N8NTM7</accession>
<evidence type="ECO:0000256" key="3">
    <source>
        <dbReference type="ARBA" id="ARBA00022692"/>
    </source>
</evidence>
<dbReference type="STRING" id="36849.OXPF_11560"/>
<evidence type="ECO:0000256" key="1">
    <source>
        <dbReference type="ARBA" id="ARBA00004651"/>
    </source>
</evidence>
<evidence type="ECO:0000256" key="5">
    <source>
        <dbReference type="ARBA" id="ARBA00023136"/>
    </source>
</evidence>
<organism evidence="7 8">
    <name type="scientific">Oxobacter pfennigii</name>
    <dbReference type="NCBI Taxonomy" id="36849"/>
    <lineage>
        <taxon>Bacteria</taxon>
        <taxon>Bacillati</taxon>
        <taxon>Bacillota</taxon>
        <taxon>Clostridia</taxon>
        <taxon>Eubacteriales</taxon>
        <taxon>Clostridiaceae</taxon>
        <taxon>Oxobacter</taxon>
    </lineage>
</organism>
<gene>
    <name evidence="7" type="ORF">OXPF_11560</name>
</gene>
<dbReference type="GO" id="GO:0022857">
    <property type="term" value="F:transmembrane transporter activity"/>
    <property type="evidence" value="ECO:0007669"/>
    <property type="project" value="InterPro"/>
</dbReference>
<keyword evidence="4 6" id="KW-1133">Transmembrane helix</keyword>
<feature type="transmembrane region" description="Helical" evidence="6">
    <location>
        <begin position="92"/>
        <end position="114"/>
    </location>
</feature>
<dbReference type="AlphaFoldDB" id="A0A0N8NTM7"/>